<evidence type="ECO:0000313" key="3">
    <source>
        <dbReference type="Proteomes" id="UP000886595"/>
    </source>
</evidence>
<dbReference type="Proteomes" id="UP000886595">
    <property type="component" value="Unassembled WGS sequence"/>
</dbReference>
<proteinExistence type="predicted"/>
<feature type="compositionally biased region" description="Basic and acidic residues" evidence="1">
    <location>
        <begin position="145"/>
        <end position="154"/>
    </location>
</feature>
<protein>
    <submittedName>
        <fullName evidence="2">Uncharacterized protein</fullName>
    </submittedName>
</protein>
<evidence type="ECO:0000256" key="1">
    <source>
        <dbReference type="SAM" id="MobiDB-lite"/>
    </source>
</evidence>
<organism evidence="2 3">
    <name type="scientific">Brassica carinata</name>
    <name type="common">Ethiopian mustard</name>
    <name type="synonym">Abyssinian cabbage</name>
    <dbReference type="NCBI Taxonomy" id="52824"/>
    <lineage>
        <taxon>Eukaryota</taxon>
        <taxon>Viridiplantae</taxon>
        <taxon>Streptophyta</taxon>
        <taxon>Embryophyta</taxon>
        <taxon>Tracheophyta</taxon>
        <taxon>Spermatophyta</taxon>
        <taxon>Magnoliopsida</taxon>
        <taxon>eudicotyledons</taxon>
        <taxon>Gunneridae</taxon>
        <taxon>Pentapetalae</taxon>
        <taxon>rosids</taxon>
        <taxon>malvids</taxon>
        <taxon>Brassicales</taxon>
        <taxon>Brassicaceae</taxon>
        <taxon>Brassiceae</taxon>
        <taxon>Brassica</taxon>
    </lineage>
</organism>
<evidence type="ECO:0000313" key="2">
    <source>
        <dbReference type="EMBL" id="KAG2316215.1"/>
    </source>
</evidence>
<accession>A0A8X7VSR7</accession>
<feature type="compositionally biased region" description="Basic and acidic residues" evidence="1">
    <location>
        <begin position="29"/>
        <end position="100"/>
    </location>
</feature>
<reference evidence="2 3" key="1">
    <citation type="submission" date="2020-02" db="EMBL/GenBank/DDBJ databases">
        <authorList>
            <person name="Ma Q."/>
            <person name="Huang Y."/>
            <person name="Song X."/>
            <person name="Pei D."/>
        </authorList>
    </citation>
    <scope>NUCLEOTIDE SEQUENCE [LARGE SCALE GENOMIC DNA]</scope>
    <source>
        <strain evidence="2">Sxm20200214</strain>
        <tissue evidence="2">Leaf</tissue>
    </source>
</reference>
<gene>
    <name evidence="2" type="ORF">Bca52824_019337</name>
</gene>
<keyword evidence="3" id="KW-1185">Reference proteome</keyword>
<comment type="caution">
    <text evidence="2">The sequence shown here is derived from an EMBL/GenBank/DDBJ whole genome shotgun (WGS) entry which is preliminary data.</text>
</comment>
<dbReference type="AlphaFoldDB" id="A0A8X7VSR7"/>
<feature type="region of interest" description="Disordered" evidence="1">
    <location>
        <begin position="29"/>
        <end position="161"/>
    </location>
</feature>
<dbReference type="EMBL" id="JAAMPC010000004">
    <property type="protein sequence ID" value="KAG2316215.1"/>
    <property type="molecule type" value="Genomic_DNA"/>
</dbReference>
<name>A0A8X7VSR7_BRACI</name>
<sequence length="161" mass="18651">MYWTMGELEKNQHFLKRMGKKIEDRLTSIESKGNEDVEVRQWNDFDYGRDEGKDNSEKGEEDKENSKSKSRKSEKGEDGSERWHSKSSEIRKNESRKTESTTKAQGTTKKRGRPKKNAATLKPCTPSEKRKGEPSRWVQSPFNEGKTDELEVPKKKPKTKA</sequence>